<dbReference type="InterPro" id="IPR050553">
    <property type="entry name" value="Thioredoxin_ResA/DsbE_sf"/>
</dbReference>
<keyword evidence="1" id="KW-1133">Transmembrane helix</keyword>
<gene>
    <name evidence="3" type="ORF">BN138_358</name>
</gene>
<keyword evidence="1" id="KW-0812">Transmembrane</keyword>
<evidence type="ECO:0000256" key="1">
    <source>
        <dbReference type="SAM" id="Phobius"/>
    </source>
</evidence>
<feature type="transmembrane region" description="Helical" evidence="1">
    <location>
        <begin position="6"/>
        <end position="26"/>
    </location>
</feature>
<dbReference type="Pfam" id="PF00578">
    <property type="entry name" value="AhpC-TSA"/>
    <property type="match status" value="1"/>
</dbReference>
<reference evidence="3" key="2">
    <citation type="journal article" date="2013" name="Biotechnol. Biofuels">
        <title>Mining for hemicellulases in the fungus-growing termite Pseudacanthotermes militaris using functional metagenomics.</title>
        <authorList>
            <person name="Bastien G."/>
            <person name="Arnal G."/>
            <person name="Bozonnet S."/>
            <person name="Laguerre S."/>
            <person name="Ferreira F."/>
            <person name="Faure R."/>
            <person name="Henrissat B."/>
            <person name="Lefevre F."/>
            <person name="Robe P."/>
            <person name="Bouchez O."/>
            <person name="Noirot C."/>
            <person name="Dumon C."/>
            <person name="O'Donohue M."/>
        </authorList>
    </citation>
    <scope>NUCLEOTIDE SEQUENCE</scope>
</reference>
<dbReference type="CDD" id="cd02966">
    <property type="entry name" value="TlpA_like_family"/>
    <property type="match status" value="1"/>
</dbReference>
<dbReference type="GO" id="GO:0016209">
    <property type="term" value="F:antioxidant activity"/>
    <property type="evidence" value="ECO:0007669"/>
    <property type="project" value="InterPro"/>
</dbReference>
<evidence type="ECO:0000259" key="2">
    <source>
        <dbReference type="PROSITE" id="PS51352"/>
    </source>
</evidence>
<dbReference type="PANTHER" id="PTHR42852">
    <property type="entry name" value="THIOL:DISULFIDE INTERCHANGE PROTEIN DSBE"/>
    <property type="match status" value="1"/>
</dbReference>
<dbReference type="InterPro" id="IPR036249">
    <property type="entry name" value="Thioredoxin-like_sf"/>
</dbReference>
<accession>S0DFM3</accession>
<reference evidence="3" key="1">
    <citation type="submission" date="2012-10" db="EMBL/GenBank/DDBJ databases">
        <authorList>
            <person name="Sandrine L."/>
        </authorList>
    </citation>
    <scope>NUCLEOTIDE SEQUENCE</scope>
</reference>
<organism evidence="3">
    <name type="scientific">termite gut metagenome</name>
    <dbReference type="NCBI Taxonomy" id="433724"/>
    <lineage>
        <taxon>unclassified sequences</taxon>
        <taxon>metagenomes</taxon>
        <taxon>organismal metagenomes</taxon>
    </lineage>
</organism>
<dbReference type="PROSITE" id="PS51352">
    <property type="entry name" value="THIOREDOXIN_2"/>
    <property type="match status" value="1"/>
</dbReference>
<dbReference type="GO" id="GO:0016491">
    <property type="term" value="F:oxidoreductase activity"/>
    <property type="evidence" value="ECO:0007669"/>
    <property type="project" value="InterPro"/>
</dbReference>
<dbReference type="EMBL" id="HF548287">
    <property type="protein sequence ID" value="CCO21170.1"/>
    <property type="molecule type" value="Genomic_DNA"/>
</dbReference>
<dbReference type="SUPFAM" id="SSF52833">
    <property type="entry name" value="Thioredoxin-like"/>
    <property type="match status" value="1"/>
</dbReference>
<dbReference type="PANTHER" id="PTHR42852:SF13">
    <property type="entry name" value="PROTEIN DIPZ"/>
    <property type="match status" value="1"/>
</dbReference>
<name>S0DFM3_9ZZZZ</name>
<evidence type="ECO:0000313" key="3">
    <source>
        <dbReference type="EMBL" id="CCO21170.1"/>
    </source>
</evidence>
<proteinExistence type="predicted"/>
<feature type="domain" description="Thioredoxin" evidence="2">
    <location>
        <begin position="32"/>
        <end position="171"/>
    </location>
</feature>
<dbReference type="Gene3D" id="3.40.30.10">
    <property type="entry name" value="Glutaredoxin"/>
    <property type="match status" value="1"/>
</dbReference>
<dbReference type="InterPro" id="IPR013766">
    <property type="entry name" value="Thioredoxin_domain"/>
</dbReference>
<sequence>MKKKIILSIIALIVAALCVLCIVFYVKQKKQQALIAQVPEIALQTPDGQTVNLAQITRGNVSVIFFFHPECAFCGMEMKEILAHKNELRDANLVFITTAEGGELTKFLEEYPIDAMPNSTVLIDHNRDFVITYNVKSPPTCYIYDKNQKLQKTIRGTVPVDDISQIIRGLQ</sequence>
<protein>
    <recommendedName>
        <fullName evidence="2">Thioredoxin domain-containing protein</fullName>
    </recommendedName>
</protein>
<dbReference type="AlphaFoldDB" id="S0DFM3"/>
<dbReference type="InterPro" id="IPR000866">
    <property type="entry name" value="AhpC/TSA"/>
</dbReference>
<keyword evidence="1" id="KW-0472">Membrane</keyword>